<dbReference type="InterPro" id="IPR025159">
    <property type="entry name" value="AbiEi_N"/>
</dbReference>
<evidence type="ECO:0000313" key="2">
    <source>
        <dbReference type="EMBL" id="MEQ7848124.1"/>
    </source>
</evidence>
<comment type="caution">
    <text evidence="2">The sequence shown here is derived from an EMBL/GenBank/DDBJ whole genome shotgun (WGS) entry which is preliminary data.</text>
</comment>
<proteinExistence type="predicted"/>
<sequence>MTPELRALLSAEGGLVTRQDALDGGLTPSAITGLLRSGVWLPVRRGVYVDATVWEAADEDRGRPRLRTRAAVSTMRRGWVLSHDSAAHEWGMALLRCDEPLVHVTRPGYSSAWTRYGVKHHYARFAPRQVCQVEDMRVLDRARVAVDIGREHGFRHGLVACDSARRLGTSLDELYSALSPMDHWPGVRAAREAVDRSDAGAQSPAETLARELLVELGLGTVETQFPVRTPRTTFWCDLRIGNHVFEVDGRVKYKPTDLGGLADRTAHDVVWEEKQRERLIAAEGLGVSRIFWSDLWGSARAEAHARLRQEFAVTCERFGRTLSPRLAASAAALRQTRSA</sequence>
<protein>
    <submittedName>
        <fullName evidence="2">Type IV toxin-antitoxin system AbiEi family antitoxin domain-containing protein</fullName>
    </submittedName>
</protein>
<accession>A0ABV1P055</accession>
<evidence type="ECO:0000313" key="3">
    <source>
        <dbReference type="Proteomes" id="UP001482520"/>
    </source>
</evidence>
<dbReference type="Pfam" id="PF13338">
    <property type="entry name" value="AbiEi_4"/>
    <property type="match status" value="1"/>
</dbReference>
<evidence type="ECO:0000259" key="1">
    <source>
        <dbReference type="Pfam" id="PF13338"/>
    </source>
</evidence>
<dbReference type="Proteomes" id="UP001482520">
    <property type="component" value="Unassembled WGS sequence"/>
</dbReference>
<keyword evidence="3" id="KW-1185">Reference proteome</keyword>
<organism evidence="2 3">
    <name type="scientific">Nocardioides kribbensis</name>
    <dbReference type="NCBI Taxonomy" id="305517"/>
    <lineage>
        <taxon>Bacteria</taxon>
        <taxon>Bacillati</taxon>
        <taxon>Actinomycetota</taxon>
        <taxon>Actinomycetes</taxon>
        <taxon>Propionibacteriales</taxon>
        <taxon>Nocardioidaceae</taxon>
        <taxon>Nocardioides</taxon>
    </lineage>
</organism>
<feature type="domain" description="AbiEi antitoxin N-terminal" evidence="1">
    <location>
        <begin position="4"/>
        <end position="49"/>
    </location>
</feature>
<reference evidence="2 3" key="1">
    <citation type="submission" date="2024-02" db="EMBL/GenBank/DDBJ databases">
        <title>Full genome sequence of Nocardioides kribbensis.</title>
        <authorList>
            <person name="Poletto B.L."/>
            <person name="Silva G."/>
            <person name="Galante D."/>
            <person name="Campos K.R."/>
            <person name="Santos M.B.N."/>
            <person name="Sacchi C.T."/>
        </authorList>
    </citation>
    <scope>NUCLEOTIDE SEQUENCE [LARGE SCALE GENOMIC DNA]</scope>
    <source>
        <strain evidence="2 3">O4R</strain>
    </source>
</reference>
<gene>
    <name evidence="2" type="ORF">V6R90_12640</name>
</gene>
<dbReference type="EMBL" id="JBEGDP010000014">
    <property type="protein sequence ID" value="MEQ7848124.1"/>
    <property type="molecule type" value="Genomic_DNA"/>
</dbReference>
<dbReference type="RefSeq" id="WP_349804886.1">
    <property type="nucleotide sequence ID" value="NZ_JBEGDP010000014.1"/>
</dbReference>
<name>A0ABV1P055_9ACTN</name>